<dbReference type="PANTHER" id="PTHR30294:SF29">
    <property type="entry name" value="MULTIDRUG ABC TRANSPORTER PERMEASE YBHS-RELATED"/>
    <property type="match status" value="1"/>
</dbReference>
<keyword evidence="8" id="KW-1185">Reference proteome</keyword>
<evidence type="ECO:0000256" key="2">
    <source>
        <dbReference type="ARBA" id="ARBA00022475"/>
    </source>
</evidence>
<keyword evidence="5 6" id="KW-0472">Membrane</keyword>
<feature type="transmembrane region" description="Helical" evidence="6">
    <location>
        <begin position="107"/>
        <end position="132"/>
    </location>
</feature>
<sequence length="250" mass="27184">MILTIATREFKTLFISPIAWSILAVLQLILGYLFLKQVETFMVLQPKLSAIPSGPGLTDIVVPPLFGNAAIILLLVVPLLTMRLVAEERRNKTLPLLLSAPLANSEIIIGKFLGCFGLLAVVVLLITIMPLSLLLGGELDMGKLFSNVLALLLLVAALTAAGLYLSCLAQHPIVAGIGSFGLLLLLWLVDTGTQMRDTRSAWLDYVSLLRHFQNLQSGLLSSVDVGYFLLFIGGFLLLSVRSLANLRYQK</sequence>
<keyword evidence="3 6" id="KW-0812">Transmembrane</keyword>
<evidence type="ECO:0000256" key="6">
    <source>
        <dbReference type="SAM" id="Phobius"/>
    </source>
</evidence>
<feature type="transmembrane region" description="Helical" evidence="6">
    <location>
        <begin position="225"/>
        <end position="244"/>
    </location>
</feature>
<evidence type="ECO:0000256" key="1">
    <source>
        <dbReference type="ARBA" id="ARBA00004651"/>
    </source>
</evidence>
<evidence type="ECO:0000313" key="8">
    <source>
        <dbReference type="Proteomes" id="UP000197019"/>
    </source>
</evidence>
<dbReference type="EMBL" id="CP022129">
    <property type="protein sequence ID" value="ASF46503.1"/>
    <property type="molecule type" value="Genomic_DNA"/>
</dbReference>
<dbReference type="OrthoDB" id="9794512at2"/>
<accession>A0A1Z4BZ33</accession>
<gene>
    <name evidence="7" type="ORF">CEK71_10715</name>
</gene>
<dbReference type="RefSeq" id="WP_088619375.1">
    <property type="nucleotide sequence ID" value="NZ_CP022129.1"/>
</dbReference>
<feature type="transmembrane region" description="Helical" evidence="6">
    <location>
        <begin position="65"/>
        <end position="86"/>
    </location>
</feature>
<dbReference type="AlphaFoldDB" id="A0A1Z4BZ33"/>
<proteinExistence type="predicted"/>
<comment type="subcellular location">
    <subcellularLocation>
        <location evidence="1">Cell membrane</location>
        <topology evidence="1">Multi-pass membrane protein</topology>
    </subcellularLocation>
</comment>
<feature type="transmembrane region" description="Helical" evidence="6">
    <location>
        <begin position="12"/>
        <end position="35"/>
    </location>
</feature>
<keyword evidence="4 6" id="KW-1133">Transmembrane helix</keyword>
<feature type="transmembrane region" description="Helical" evidence="6">
    <location>
        <begin position="172"/>
        <end position="189"/>
    </location>
</feature>
<dbReference type="InterPro" id="IPR051449">
    <property type="entry name" value="ABC-2_transporter_component"/>
</dbReference>
<dbReference type="Pfam" id="PF12679">
    <property type="entry name" value="ABC2_membrane_2"/>
    <property type="match status" value="1"/>
</dbReference>
<evidence type="ECO:0000256" key="3">
    <source>
        <dbReference type="ARBA" id="ARBA00022692"/>
    </source>
</evidence>
<feature type="transmembrane region" description="Helical" evidence="6">
    <location>
        <begin position="144"/>
        <end position="165"/>
    </location>
</feature>
<dbReference type="GO" id="GO:0140359">
    <property type="term" value="F:ABC-type transporter activity"/>
    <property type="evidence" value="ECO:0007669"/>
    <property type="project" value="InterPro"/>
</dbReference>
<keyword evidence="2" id="KW-1003">Cell membrane</keyword>
<dbReference type="GO" id="GO:0005886">
    <property type="term" value="C:plasma membrane"/>
    <property type="evidence" value="ECO:0007669"/>
    <property type="project" value="UniProtKB-SubCell"/>
</dbReference>
<dbReference type="Proteomes" id="UP000197019">
    <property type="component" value="Chromosome"/>
</dbReference>
<dbReference type="PANTHER" id="PTHR30294">
    <property type="entry name" value="MEMBRANE COMPONENT OF ABC TRANSPORTER YHHJ-RELATED"/>
    <property type="match status" value="1"/>
</dbReference>
<name>A0A1Z4BZ33_9GAMM</name>
<evidence type="ECO:0000256" key="5">
    <source>
        <dbReference type="ARBA" id="ARBA00023136"/>
    </source>
</evidence>
<dbReference type="KEGG" id="mpsy:CEK71_10715"/>
<reference evidence="7 8" key="1">
    <citation type="submission" date="2017-06" db="EMBL/GenBank/DDBJ databases">
        <title>Genome Sequencing of the methanotroph Methylovulum psychrotolerants str. HV10-M2 isolated from a high-altitude environment.</title>
        <authorList>
            <person name="Mateos-Rivera A."/>
        </authorList>
    </citation>
    <scope>NUCLEOTIDE SEQUENCE [LARGE SCALE GENOMIC DNA]</scope>
    <source>
        <strain evidence="7 8">HV10_M2</strain>
    </source>
</reference>
<protein>
    <submittedName>
        <fullName evidence="7">ABC transporter permease</fullName>
    </submittedName>
</protein>
<organism evidence="7 8">
    <name type="scientific">Methylovulum psychrotolerans</name>
    <dbReference type="NCBI Taxonomy" id="1704499"/>
    <lineage>
        <taxon>Bacteria</taxon>
        <taxon>Pseudomonadati</taxon>
        <taxon>Pseudomonadota</taxon>
        <taxon>Gammaproteobacteria</taxon>
        <taxon>Methylococcales</taxon>
        <taxon>Methylococcaceae</taxon>
        <taxon>Methylovulum</taxon>
    </lineage>
</organism>
<evidence type="ECO:0000256" key="4">
    <source>
        <dbReference type="ARBA" id="ARBA00022989"/>
    </source>
</evidence>
<evidence type="ECO:0000313" key="7">
    <source>
        <dbReference type="EMBL" id="ASF46503.1"/>
    </source>
</evidence>